<reference evidence="1 2" key="1">
    <citation type="journal article" date="2019" name="Microbiol. Resour. Announc.">
        <title>Complete Genome Sequence of Halomonas sulfidaeris Strain Esulfide1 Isolated from a Metal Sulfide Rock at a Depth of 2,200 Meters, Obtained Using Nanopore Sequencing.</title>
        <authorList>
            <person name="Saito M."/>
            <person name="Nishigata A."/>
            <person name="Galipon J."/>
            <person name="Arakawa K."/>
        </authorList>
    </citation>
    <scope>NUCLEOTIDE SEQUENCE [LARGE SCALE GENOMIC DNA]</scope>
    <source>
        <strain evidence="1 2">ATCC BAA-803</strain>
    </source>
</reference>
<sequence>MTSRESAQQMEANIGNAAAESAYQMVDKLDRSMDSRIKDVKLLLGIQALTNGADKAYCANN</sequence>
<dbReference type="AlphaFoldDB" id="A0A455U755"/>
<dbReference type="Proteomes" id="UP000320231">
    <property type="component" value="Chromosome"/>
</dbReference>
<evidence type="ECO:0000313" key="1">
    <source>
        <dbReference type="EMBL" id="BBI60088.1"/>
    </source>
</evidence>
<evidence type="ECO:0000313" key="2">
    <source>
        <dbReference type="Proteomes" id="UP000320231"/>
    </source>
</evidence>
<name>A0A455U755_9GAMM</name>
<organism evidence="1 2">
    <name type="scientific">Vreelandella sulfidaeris</name>
    <dbReference type="NCBI Taxonomy" id="115553"/>
    <lineage>
        <taxon>Bacteria</taxon>
        <taxon>Pseudomonadati</taxon>
        <taxon>Pseudomonadota</taxon>
        <taxon>Gammaproteobacteria</taxon>
        <taxon>Oceanospirillales</taxon>
        <taxon>Halomonadaceae</taxon>
        <taxon>Vreelandella</taxon>
    </lineage>
</organism>
<protein>
    <submittedName>
        <fullName evidence="1">Uncharacterized protein</fullName>
    </submittedName>
</protein>
<proteinExistence type="predicted"/>
<dbReference type="EMBL" id="AP019514">
    <property type="protein sequence ID" value="BBI60088.1"/>
    <property type="molecule type" value="Genomic_DNA"/>
</dbReference>
<gene>
    <name evidence="1" type="ORF">HSBAA_13940</name>
</gene>
<dbReference type="KEGG" id="hsr:HSBAA_13940"/>
<accession>A0A455U755</accession>